<reference evidence="2" key="1">
    <citation type="submission" date="2014-09" db="EMBL/GenBank/DDBJ databases">
        <title>Genome sequence of the luminous mushroom Mycena chlorophos for searching fungal bioluminescence genes.</title>
        <authorList>
            <person name="Tanaka Y."/>
            <person name="Kasuga D."/>
            <person name="Oba Y."/>
            <person name="Hase S."/>
            <person name="Sato K."/>
            <person name="Oba Y."/>
            <person name="Sakakibara Y."/>
        </authorList>
    </citation>
    <scope>NUCLEOTIDE SEQUENCE</scope>
</reference>
<evidence type="ECO:0008006" key="4">
    <source>
        <dbReference type="Google" id="ProtNLM"/>
    </source>
</evidence>
<name>A0ABQ0KXN6_MYCCL</name>
<feature type="compositionally biased region" description="Low complexity" evidence="1">
    <location>
        <begin position="171"/>
        <end position="180"/>
    </location>
</feature>
<evidence type="ECO:0000256" key="1">
    <source>
        <dbReference type="SAM" id="MobiDB-lite"/>
    </source>
</evidence>
<dbReference type="PANTHER" id="PTHR37171">
    <property type="entry name" value="SERINE/THREONINE-PROTEIN KINASE YRZF-RELATED"/>
    <property type="match status" value="1"/>
</dbReference>
<dbReference type="EMBL" id="DF839208">
    <property type="protein sequence ID" value="GAT43600.1"/>
    <property type="molecule type" value="Genomic_DNA"/>
</dbReference>
<keyword evidence="3" id="KW-1185">Reference proteome</keyword>
<dbReference type="PANTHER" id="PTHR37171:SF1">
    <property type="entry name" value="SERINE_THREONINE-PROTEIN KINASE YRZF-RELATED"/>
    <property type="match status" value="1"/>
</dbReference>
<dbReference type="InterPro" id="IPR011009">
    <property type="entry name" value="Kinase-like_dom_sf"/>
</dbReference>
<organism evidence="2 3">
    <name type="scientific">Mycena chlorophos</name>
    <name type="common">Agaric fungus</name>
    <name type="synonym">Agaricus chlorophos</name>
    <dbReference type="NCBI Taxonomy" id="658473"/>
    <lineage>
        <taxon>Eukaryota</taxon>
        <taxon>Fungi</taxon>
        <taxon>Dikarya</taxon>
        <taxon>Basidiomycota</taxon>
        <taxon>Agaricomycotina</taxon>
        <taxon>Agaricomycetes</taxon>
        <taxon>Agaricomycetidae</taxon>
        <taxon>Agaricales</taxon>
        <taxon>Marasmiineae</taxon>
        <taxon>Mycenaceae</taxon>
        <taxon>Mycena</taxon>
    </lineage>
</organism>
<feature type="region of interest" description="Disordered" evidence="1">
    <location>
        <begin position="145"/>
        <end position="193"/>
    </location>
</feature>
<proteinExistence type="predicted"/>
<accession>A0ABQ0KXN6</accession>
<dbReference type="SUPFAM" id="SSF56112">
    <property type="entry name" value="Protein kinase-like (PK-like)"/>
    <property type="match status" value="1"/>
</dbReference>
<gene>
    <name evidence="2" type="ORF">MCHLO_01273</name>
</gene>
<protein>
    <recommendedName>
        <fullName evidence="4">Non-specific serine/threonine protein kinase</fullName>
    </recommendedName>
</protein>
<dbReference type="InterPro" id="IPR052396">
    <property type="entry name" value="Meiotic_Drive_Suppr_Kinase"/>
</dbReference>
<evidence type="ECO:0000313" key="3">
    <source>
        <dbReference type="Proteomes" id="UP000815677"/>
    </source>
</evidence>
<sequence length="370" mass="40402">MDIRFGMVVAPPSFCVVERGILRLDDQQDVPALLVSPVSSISQSVHPAAAPVEALIALWFALSIPEHDIIHPSGKITRGVPLHRTIAVQDLLTEDAVKSLTMAIGREWESEYGRPSTARHLSLRISYSTPRHLRSIPRTLLRTRTSLPAPTRTPIPTALMRDEGDDGANGGSASSSHSSSTDTRAVLTSPEPGNMDDAGINCANLELVYPGARRNIATIYRGTLEMGEKATPVIFKTYPMTELSALRKEVSAYEQLASSGVVPMFYGAFELNVPSPNWIGFILEDLGSSACPSWETDLQPADGESIFAALRLVHASGVKHGDVASRNVIHKDGRWYWVDFERSRCGHVCPGEQCTELIRARARLKLDANK</sequence>
<evidence type="ECO:0000313" key="2">
    <source>
        <dbReference type="EMBL" id="GAT43600.1"/>
    </source>
</evidence>
<dbReference type="Proteomes" id="UP000815677">
    <property type="component" value="Unassembled WGS sequence"/>
</dbReference>